<dbReference type="AlphaFoldDB" id="A0A0D6XP29"/>
<evidence type="ECO:0000259" key="3">
    <source>
        <dbReference type="Pfam" id="PF13649"/>
    </source>
</evidence>
<evidence type="ECO:0000313" key="6">
    <source>
        <dbReference type="Proteomes" id="UP000032366"/>
    </source>
</evidence>
<evidence type="ECO:0000313" key="4">
    <source>
        <dbReference type="EMBL" id="KIX90170.1"/>
    </source>
</evidence>
<keyword evidence="1 5" id="KW-0489">Methyltransferase</keyword>
<gene>
    <name evidence="5" type="ORF">NCTC13832_01176</name>
    <name evidence="4" type="ORF">TP70_08955</name>
</gene>
<proteinExistence type="predicted"/>
<dbReference type="PANTHER" id="PTHR43861:SF1">
    <property type="entry name" value="TRANS-ACONITATE 2-METHYLTRANSFERASE"/>
    <property type="match status" value="1"/>
</dbReference>
<dbReference type="EMBL" id="UHDT01000001">
    <property type="protein sequence ID" value="SUM57494.1"/>
    <property type="molecule type" value="Genomic_DNA"/>
</dbReference>
<dbReference type="Gene3D" id="2.20.25.110">
    <property type="entry name" value="S-adenosyl-L-methionine-dependent methyltransferases"/>
    <property type="match status" value="1"/>
</dbReference>
<dbReference type="Gene3D" id="3.40.50.150">
    <property type="entry name" value="Vaccinia Virus protein VP39"/>
    <property type="match status" value="1"/>
</dbReference>
<dbReference type="InterPro" id="IPR029063">
    <property type="entry name" value="SAM-dependent_MTases_sf"/>
</dbReference>
<evidence type="ECO:0000256" key="1">
    <source>
        <dbReference type="ARBA" id="ARBA00022603"/>
    </source>
</evidence>
<dbReference type="GO" id="GO:0032259">
    <property type="term" value="P:methylation"/>
    <property type="evidence" value="ECO:0007669"/>
    <property type="project" value="UniProtKB-KW"/>
</dbReference>
<dbReference type="CDD" id="cd02440">
    <property type="entry name" value="AdoMet_MTases"/>
    <property type="match status" value="1"/>
</dbReference>
<evidence type="ECO:0000313" key="7">
    <source>
        <dbReference type="Proteomes" id="UP000254100"/>
    </source>
</evidence>
<dbReference type="SUPFAM" id="SSF53335">
    <property type="entry name" value="S-adenosyl-L-methionine-dependent methyltransferases"/>
    <property type="match status" value="1"/>
</dbReference>
<reference evidence="5 7" key="2">
    <citation type="submission" date="2018-06" db="EMBL/GenBank/DDBJ databases">
        <authorList>
            <consortium name="Pathogen Informatics"/>
            <person name="Doyle S."/>
        </authorList>
    </citation>
    <scope>NUCLEOTIDE SEQUENCE [LARGE SCALE GENOMIC DNA]</scope>
    <source>
        <strain evidence="5 7">NCTC13832</strain>
    </source>
</reference>
<dbReference type="PANTHER" id="PTHR43861">
    <property type="entry name" value="TRANS-ACONITATE 2-METHYLTRANSFERASE-RELATED"/>
    <property type="match status" value="1"/>
</dbReference>
<dbReference type="STRING" id="569857.TP70_08955"/>
<evidence type="ECO:0000313" key="5">
    <source>
        <dbReference type="EMBL" id="SUM57494.1"/>
    </source>
</evidence>
<organism evidence="5 7">
    <name type="scientific">Staphylococcus microti</name>
    <dbReference type="NCBI Taxonomy" id="569857"/>
    <lineage>
        <taxon>Bacteria</taxon>
        <taxon>Bacillati</taxon>
        <taxon>Bacillota</taxon>
        <taxon>Bacilli</taxon>
        <taxon>Bacillales</taxon>
        <taxon>Staphylococcaceae</taxon>
        <taxon>Staphylococcus</taxon>
    </lineage>
</organism>
<dbReference type="OrthoDB" id="9811589at2"/>
<dbReference type="Pfam" id="PF13649">
    <property type="entry name" value="Methyltransf_25"/>
    <property type="match status" value="1"/>
</dbReference>
<sequence length="240" mass="28116">MAYQTLSAFYDQLTDDQPYDQWQAIVQQYLPKQHVDYMLDLGCGTGTLTTRFLDFSNHVVGMDLSEEMIDYAQRKSDNVTWHVGNMADFSLPHRFDVITILCDSLNYLPDEEDVLATLNHVYQHLNNEGVLIFDVHTTHKMDTQFNGATYLDDREDVTLVWQTEPGELPHSVWHDLVFFAQQESGQYVRYDESQFQRTLDKEIYYHMLESIGFKKITTFYDFDPTLDDPTSDRLFFVATK</sequence>
<dbReference type="EC" id="2.1.1.156" evidence="5"/>
<accession>A0A0D6XP29</accession>
<dbReference type="InterPro" id="IPR041698">
    <property type="entry name" value="Methyltransf_25"/>
</dbReference>
<name>A0A0D6XP29_9STAP</name>
<evidence type="ECO:0000256" key="2">
    <source>
        <dbReference type="ARBA" id="ARBA00022679"/>
    </source>
</evidence>
<dbReference type="Proteomes" id="UP000032366">
    <property type="component" value="Unassembled WGS sequence"/>
</dbReference>
<dbReference type="RefSeq" id="WP_044361105.1">
    <property type="nucleotide sequence ID" value="NZ_JXWY01000081.1"/>
</dbReference>
<dbReference type="EMBL" id="JXWY01000081">
    <property type="protein sequence ID" value="KIX90170.1"/>
    <property type="molecule type" value="Genomic_DNA"/>
</dbReference>
<keyword evidence="2 5" id="KW-0808">Transferase</keyword>
<dbReference type="Proteomes" id="UP000254100">
    <property type="component" value="Unassembled WGS sequence"/>
</dbReference>
<keyword evidence="6" id="KW-1185">Reference proteome</keyword>
<reference evidence="4 6" key="1">
    <citation type="submission" date="2015-01" db="EMBL/GenBank/DDBJ databases">
        <authorList>
            <person name="Guo J."/>
        </authorList>
    </citation>
    <scope>NUCLEOTIDE SEQUENCE [LARGE SCALE GENOMIC DNA]</scope>
    <source>
        <strain evidence="4 6">DSM 22147</strain>
    </source>
</reference>
<feature type="domain" description="Methyltransferase" evidence="3">
    <location>
        <begin position="39"/>
        <end position="129"/>
    </location>
</feature>
<dbReference type="GO" id="GO:0008168">
    <property type="term" value="F:methyltransferase activity"/>
    <property type="evidence" value="ECO:0007669"/>
    <property type="project" value="UniProtKB-KW"/>
</dbReference>
<protein>
    <submittedName>
        <fullName evidence="4 5">Methyltransferase</fullName>
        <ecNumber evidence="5">2.1.1.156</ecNumber>
    </submittedName>
</protein>